<dbReference type="Proteomes" id="UP000501168">
    <property type="component" value="Chromosome"/>
</dbReference>
<comment type="similarity">
    <text evidence="1">Belongs to the 2-hydroxycarboxylate transporter (2-HCT) (TC 2.A.24) family.</text>
</comment>
<dbReference type="GO" id="GO:0005886">
    <property type="term" value="C:plasma membrane"/>
    <property type="evidence" value="ECO:0007669"/>
    <property type="project" value="UniProtKB-UniRule"/>
</dbReference>
<name>A0A6G9ICB1_9GAMM</name>
<evidence type="ECO:0000313" key="4">
    <source>
        <dbReference type="Proteomes" id="UP000501168"/>
    </source>
</evidence>
<organism evidence="3 4">
    <name type="scientific">Zophobihabitans entericus</name>
    <dbReference type="NCBI Taxonomy" id="1635327"/>
    <lineage>
        <taxon>Bacteria</taxon>
        <taxon>Pseudomonadati</taxon>
        <taxon>Pseudomonadota</taxon>
        <taxon>Gammaproteobacteria</taxon>
        <taxon>Orbales</taxon>
        <taxon>Orbaceae</taxon>
        <taxon>Zophobihabitans</taxon>
    </lineage>
</organism>
<dbReference type="KEGG" id="orb:IPMB12_06360"/>
<keyword evidence="1 2" id="KW-0472">Membrane</keyword>
<dbReference type="PIRSF" id="PIRSF005348">
    <property type="entry name" value="YxkH"/>
    <property type="match status" value="1"/>
</dbReference>
<dbReference type="InParanoid" id="A0A6G9ICB1"/>
<dbReference type="PANTHER" id="PTHR40033:SF1">
    <property type="entry name" value="CITRATE-SODIUM SYMPORTER"/>
    <property type="match status" value="1"/>
</dbReference>
<feature type="transmembrane region" description="Helical" evidence="2">
    <location>
        <begin position="313"/>
        <end position="334"/>
    </location>
</feature>
<protein>
    <submittedName>
        <fullName evidence="3">2-hydroxycarboxylate transporter family protein</fullName>
    </submittedName>
</protein>
<feature type="transmembrane region" description="Helical" evidence="2">
    <location>
        <begin position="197"/>
        <end position="220"/>
    </location>
</feature>
<feature type="transmembrane region" description="Helical" evidence="2">
    <location>
        <begin position="41"/>
        <end position="57"/>
    </location>
</feature>
<feature type="transmembrane region" description="Helical" evidence="2">
    <location>
        <begin position="409"/>
        <end position="429"/>
    </location>
</feature>
<feature type="transmembrane region" description="Helical" evidence="2">
    <location>
        <begin position="106"/>
        <end position="127"/>
    </location>
</feature>
<evidence type="ECO:0000256" key="1">
    <source>
        <dbReference type="PIRNR" id="PIRNR005348"/>
    </source>
</evidence>
<keyword evidence="4" id="KW-1185">Reference proteome</keyword>
<dbReference type="PANTHER" id="PTHR40033">
    <property type="entry name" value="NA(+)-MALATE SYMPORTER"/>
    <property type="match status" value="1"/>
</dbReference>
<feature type="transmembrane region" description="Helical" evidence="2">
    <location>
        <begin position="12"/>
        <end position="35"/>
    </location>
</feature>
<dbReference type="AlphaFoldDB" id="A0A6G9ICB1"/>
<keyword evidence="1" id="KW-0813">Transport</keyword>
<dbReference type="Pfam" id="PF03390">
    <property type="entry name" value="2HCT"/>
    <property type="match status" value="1"/>
</dbReference>
<proteinExistence type="inferred from homology"/>
<evidence type="ECO:0000313" key="3">
    <source>
        <dbReference type="EMBL" id="QIQ21344.1"/>
    </source>
</evidence>
<evidence type="ECO:0000256" key="2">
    <source>
        <dbReference type="SAM" id="Phobius"/>
    </source>
</evidence>
<keyword evidence="2" id="KW-0812">Transmembrane</keyword>
<keyword evidence="1" id="KW-0769">Symport</keyword>
<feature type="transmembrane region" description="Helical" evidence="2">
    <location>
        <begin position="259"/>
        <end position="277"/>
    </location>
</feature>
<feature type="transmembrane region" description="Helical" evidence="2">
    <location>
        <begin position="69"/>
        <end position="86"/>
    </location>
</feature>
<dbReference type="GO" id="GO:0015293">
    <property type="term" value="F:symporter activity"/>
    <property type="evidence" value="ECO:0007669"/>
    <property type="project" value="UniProtKB-UniRule"/>
</dbReference>
<feature type="transmembrane region" description="Helical" evidence="2">
    <location>
        <begin position="346"/>
        <end position="369"/>
    </location>
</feature>
<dbReference type="InterPro" id="IPR004679">
    <property type="entry name" value="2-OHcarboxylate_transport"/>
</dbReference>
<gene>
    <name evidence="3" type="ORF">IPMB12_06360</name>
</gene>
<keyword evidence="2" id="KW-1133">Transmembrane helix</keyword>
<dbReference type="EMBL" id="CP050253">
    <property type="protein sequence ID" value="QIQ21344.1"/>
    <property type="molecule type" value="Genomic_DNA"/>
</dbReference>
<dbReference type="RefSeq" id="WP_166916063.1">
    <property type="nucleotide sequence ID" value="NZ_CP050253.1"/>
</dbReference>
<accession>A0A6G9ICB1</accession>
<reference evidence="3 4" key="1">
    <citation type="submission" date="2020-03" db="EMBL/GenBank/DDBJ databases">
        <title>Complete genome sequence of Orbus sp. IPMB12 (BCRC 80908).</title>
        <authorList>
            <person name="Lo W.-S."/>
            <person name="Chang T.-H."/>
            <person name="Kuo C.-H."/>
        </authorList>
    </citation>
    <scope>NUCLEOTIDE SEQUENCE [LARGE SCALE GENOMIC DNA]</scope>
    <source>
        <strain evidence="3 4">IPMB12</strain>
    </source>
</reference>
<sequence length="431" mass="46670">MSIIQKIKEKNLYIGSLPIHIFIICSIVVIIAAQLDMLPKSLIGGFAVILPMGWFLGTVGQNLPFFKKFGAPAILSLIIPSLLVYNDVFDVNTLAATKMLMKDSNFLLFYISSLVCGSILGMHRVILIQGFIRMMIPMILGMCLAALAGVGVAVAFGDTWDHALFYTVAPVMAGGVGEGVLQLSNAYSNILNQDYDMFVSALIPATVVGNFFAITFTAIINRVGELKPHLSGKGQLVKIEFEGMEEALKEDTTPLDARAMSGAVMVLSTMFVLGLILEKITHFPGPVLMIIATAVVKYSRILPESVERGSQQWYKFISGNFTYPLMAGLGLLYIDLGSVVQVLTIPYFLTVIAVVFTVSMTGFVCSYFLKMYPVEASIISSCQSGMGGTGDVAILSTANRMNLMPFAQVATRLGGALMVICATALLRYLHM</sequence>
<feature type="transmembrane region" description="Helical" evidence="2">
    <location>
        <begin position="139"/>
        <end position="157"/>
    </location>
</feature>
<dbReference type="GO" id="GO:0008514">
    <property type="term" value="F:organic anion transmembrane transporter activity"/>
    <property type="evidence" value="ECO:0007669"/>
    <property type="project" value="InterPro"/>
</dbReference>